<reference evidence="2" key="1">
    <citation type="submission" date="2021-03" db="EMBL/GenBank/DDBJ databases">
        <title>Genomic Encyclopedia of Type Strains, Phase IV (KMG-IV): sequencing the most valuable type-strain genomes for metagenomic binning, comparative biology and taxonomic classification.</title>
        <authorList>
            <person name="Goeker M."/>
        </authorList>
    </citation>
    <scope>NUCLEOTIDE SEQUENCE</scope>
    <source>
        <strain evidence="2">DSM 107338</strain>
    </source>
</reference>
<proteinExistence type="predicted"/>
<dbReference type="Proteomes" id="UP001138793">
    <property type="component" value="Unassembled WGS sequence"/>
</dbReference>
<gene>
    <name evidence="2" type="ORF">J2Z64_003694</name>
</gene>
<name>A0A9X0Z0K9_9BACI</name>
<keyword evidence="3" id="KW-1185">Reference proteome</keyword>
<evidence type="ECO:0000256" key="1">
    <source>
        <dbReference type="SAM" id="Phobius"/>
    </source>
</evidence>
<accession>A0A9X0Z0K9</accession>
<protein>
    <submittedName>
        <fullName evidence="2">Uncharacterized protein</fullName>
    </submittedName>
</protein>
<feature type="transmembrane region" description="Helical" evidence="1">
    <location>
        <begin position="40"/>
        <end position="60"/>
    </location>
</feature>
<keyword evidence="1" id="KW-0472">Membrane</keyword>
<feature type="transmembrane region" description="Helical" evidence="1">
    <location>
        <begin position="12"/>
        <end position="34"/>
    </location>
</feature>
<feature type="transmembrane region" description="Helical" evidence="1">
    <location>
        <begin position="104"/>
        <end position="128"/>
    </location>
</feature>
<comment type="caution">
    <text evidence="2">The sequence shown here is derived from an EMBL/GenBank/DDBJ whole genome shotgun (WGS) entry which is preliminary data.</text>
</comment>
<dbReference type="RefSeq" id="WP_149473536.1">
    <property type="nucleotide sequence ID" value="NZ_JAGGMB010000016.1"/>
</dbReference>
<keyword evidence="1" id="KW-1133">Transmembrane helix</keyword>
<dbReference type="OrthoDB" id="2898516at2"/>
<feature type="transmembrane region" description="Helical" evidence="1">
    <location>
        <begin position="67"/>
        <end position="92"/>
    </location>
</feature>
<evidence type="ECO:0000313" key="3">
    <source>
        <dbReference type="Proteomes" id="UP001138793"/>
    </source>
</evidence>
<dbReference type="EMBL" id="JAGGMB010000016">
    <property type="protein sequence ID" value="MBP2079396.1"/>
    <property type="molecule type" value="Genomic_DNA"/>
</dbReference>
<keyword evidence="1" id="KW-0812">Transmembrane</keyword>
<organism evidence="2 3">
    <name type="scientific">Oceanobacillus polygoni</name>
    <dbReference type="NCBI Taxonomy" id="1235259"/>
    <lineage>
        <taxon>Bacteria</taxon>
        <taxon>Bacillati</taxon>
        <taxon>Bacillota</taxon>
        <taxon>Bacilli</taxon>
        <taxon>Bacillales</taxon>
        <taxon>Bacillaceae</taxon>
        <taxon>Oceanobacillus</taxon>
    </lineage>
</organism>
<sequence length="133" mass="14207">MTNINRHKIFNWKLITTLSILAFIRPLMSILGISDAIGKPLVSITATIVISIIWIAAVYIKQDSQPLLTLVFVGIAYGILAIVISGLLSPILTGQLQGPLTNPFAIVSVLVTNSIWGFITGAIAAGLLKVKRG</sequence>
<dbReference type="AlphaFoldDB" id="A0A9X0Z0K9"/>
<evidence type="ECO:0000313" key="2">
    <source>
        <dbReference type="EMBL" id="MBP2079396.1"/>
    </source>
</evidence>